<evidence type="ECO:0000259" key="1">
    <source>
        <dbReference type="PROSITE" id="PS50011"/>
    </source>
</evidence>
<comment type="caution">
    <text evidence="2">The sequence shown here is derived from an EMBL/GenBank/DDBJ whole genome shotgun (WGS) entry which is preliminary data.</text>
</comment>
<keyword evidence="3" id="KW-1185">Reference proteome</keyword>
<dbReference type="AlphaFoldDB" id="A0AAJ0GQI3"/>
<reference evidence="2" key="2">
    <citation type="submission" date="2023-06" db="EMBL/GenBank/DDBJ databases">
        <authorList>
            <consortium name="Lawrence Berkeley National Laboratory"/>
            <person name="Mondo S.J."/>
            <person name="Hensen N."/>
            <person name="Bonometti L."/>
            <person name="Westerberg I."/>
            <person name="Brannstrom I.O."/>
            <person name="Guillou S."/>
            <person name="Cros-Aarteil S."/>
            <person name="Calhoun S."/>
            <person name="Haridas S."/>
            <person name="Kuo A."/>
            <person name="Pangilinan J."/>
            <person name="Riley R."/>
            <person name="Labutti K."/>
            <person name="Andreopoulos B."/>
            <person name="Lipzen A."/>
            <person name="Chen C."/>
            <person name="Yanf M."/>
            <person name="Daum C."/>
            <person name="Ng V."/>
            <person name="Clum A."/>
            <person name="Steindorff A."/>
            <person name="Ohm R."/>
            <person name="Martin F."/>
            <person name="Silar P."/>
            <person name="Natvig D."/>
            <person name="Lalanne C."/>
            <person name="Gautier V."/>
            <person name="Ament-Velasquez S.L."/>
            <person name="Kruys A."/>
            <person name="Hutchinson M.I."/>
            <person name="Powell A.J."/>
            <person name="Barry K."/>
            <person name="Miller A.N."/>
            <person name="Grigoriev I.V."/>
            <person name="Debuchy R."/>
            <person name="Gladieux P."/>
            <person name="Thoren M.H."/>
            <person name="Johannesson H."/>
        </authorList>
    </citation>
    <scope>NUCLEOTIDE SEQUENCE</scope>
    <source>
        <strain evidence="2">CBS 333.67</strain>
    </source>
</reference>
<dbReference type="PROSITE" id="PS50011">
    <property type="entry name" value="PROTEIN_KINASE_DOM"/>
    <property type="match status" value="1"/>
</dbReference>
<dbReference type="InterPro" id="IPR002575">
    <property type="entry name" value="Aminoglycoside_PTrfase"/>
</dbReference>
<gene>
    <name evidence="2" type="ORF">B0T15DRAFT_234738</name>
</gene>
<evidence type="ECO:0000313" key="2">
    <source>
        <dbReference type="EMBL" id="KAK3304272.1"/>
    </source>
</evidence>
<dbReference type="GO" id="GO:0005524">
    <property type="term" value="F:ATP binding"/>
    <property type="evidence" value="ECO:0007669"/>
    <property type="project" value="InterPro"/>
</dbReference>
<dbReference type="EMBL" id="JAUDZG010000005">
    <property type="protein sequence ID" value="KAK3304272.1"/>
    <property type="molecule type" value="Genomic_DNA"/>
</dbReference>
<protein>
    <recommendedName>
        <fullName evidence="1">Protein kinase domain-containing protein</fullName>
    </recommendedName>
</protein>
<feature type="domain" description="Protein kinase" evidence="1">
    <location>
        <begin position="1"/>
        <end position="156"/>
    </location>
</feature>
<dbReference type="Pfam" id="PF01636">
    <property type="entry name" value="APH"/>
    <property type="match status" value="1"/>
</dbReference>
<dbReference type="GeneID" id="87881828"/>
<dbReference type="InterPro" id="IPR011009">
    <property type="entry name" value="Kinase-like_dom_sf"/>
</dbReference>
<dbReference type="Gene3D" id="1.10.510.10">
    <property type="entry name" value="Transferase(Phosphotransferase) domain 1"/>
    <property type="match status" value="1"/>
</dbReference>
<sequence>MSGPAGVLASIWKGAYDSMIYIPRRRLFIPTPYLSPTSAVTQAGGRTNGRIGLPHQQQCLSSPSPSAASHSLVRYHGYRVPGDKLWDSLQAGRMVDKDPFLAALTSAVDHLRNVVGLVHNDIHPGNIMVNPSGEPTLIDLGAAYPEGEGMTEGIPY</sequence>
<dbReference type="RefSeq" id="XP_062720052.1">
    <property type="nucleotide sequence ID" value="XM_062862999.1"/>
</dbReference>
<dbReference type="Proteomes" id="UP001273166">
    <property type="component" value="Unassembled WGS sequence"/>
</dbReference>
<reference evidence="2" key="1">
    <citation type="journal article" date="2023" name="Mol. Phylogenet. Evol.">
        <title>Genome-scale phylogeny and comparative genomics of the fungal order Sordariales.</title>
        <authorList>
            <person name="Hensen N."/>
            <person name="Bonometti L."/>
            <person name="Westerberg I."/>
            <person name="Brannstrom I.O."/>
            <person name="Guillou S."/>
            <person name="Cros-Aarteil S."/>
            <person name="Calhoun S."/>
            <person name="Haridas S."/>
            <person name="Kuo A."/>
            <person name="Mondo S."/>
            <person name="Pangilinan J."/>
            <person name="Riley R."/>
            <person name="LaButti K."/>
            <person name="Andreopoulos B."/>
            <person name="Lipzen A."/>
            <person name="Chen C."/>
            <person name="Yan M."/>
            <person name="Daum C."/>
            <person name="Ng V."/>
            <person name="Clum A."/>
            <person name="Steindorff A."/>
            <person name="Ohm R.A."/>
            <person name="Martin F."/>
            <person name="Silar P."/>
            <person name="Natvig D.O."/>
            <person name="Lalanne C."/>
            <person name="Gautier V."/>
            <person name="Ament-Velasquez S.L."/>
            <person name="Kruys A."/>
            <person name="Hutchinson M.I."/>
            <person name="Powell A.J."/>
            <person name="Barry K."/>
            <person name="Miller A.N."/>
            <person name="Grigoriev I.V."/>
            <person name="Debuchy R."/>
            <person name="Gladieux P."/>
            <person name="Hiltunen Thoren M."/>
            <person name="Johannesson H."/>
        </authorList>
    </citation>
    <scope>NUCLEOTIDE SEQUENCE</scope>
    <source>
        <strain evidence="2">CBS 333.67</strain>
    </source>
</reference>
<organism evidence="2 3">
    <name type="scientific">Chaetomium strumarium</name>
    <dbReference type="NCBI Taxonomy" id="1170767"/>
    <lineage>
        <taxon>Eukaryota</taxon>
        <taxon>Fungi</taxon>
        <taxon>Dikarya</taxon>
        <taxon>Ascomycota</taxon>
        <taxon>Pezizomycotina</taxon>
        <taxon>Sordariomycetes</taxon>
        <taxon>Sordariomycetidae</taxon>
        <taxon>Sordariales</taxon>
        <taxon>Chaetomiaceae</taxon>
        <taxon>Chaetomium</taxon>
    </lineage>
</organism>
<evidence type="ECO:0000313" key="3">
    <source>
        <dbReference type="Proteomes" id="UP001273166"/>
    </source>
</evidence>
<dbReference type="SUPFAM" id="SSF56112">
    <property type="entry name" value="Protein kinase-like (PK-like)"/>
    <property type="match status" value="1"/>
</dbReference>
<dbReference type="GO" id="GO:0004672">
    <property type="term" value="F:protein kinase activity"/>
    <property type="evidence" value="ECO:0007669"/>
    <property type="project" value="InterPro"/>
</dbReference>
<name>A0AAJ0GQI3_9PEZI</name>
<dbReference type="InterPro" id="IPR000719">
    <property type="entry name" value="Prot_kinase_dom"/>
</dbReference>
<accession>A0AAJ0GQI3</accession>
<proteinExistence type="predicted"/>